<dbReference type="Pfam" id="PF21981">
    <property type="entry name" value="RecX_HTH3"/>
    <property type="match status" value="1"/>
</dbReference>
<evidence type="ECO:0000259" key="6">
    <source>
        <dbReference type="Pfam" id="PF02631"/>
    </source>
</evidence>
<evidence type="ECO:0000256" key="1">
    <source>
        <dbReference type="ARBA" id="ARBA00004496"/>
    </source>
</evidence>
<evidence type="ECO:0000256" key="3">
    <source>
        <dbReference type="ARBA" id="ARBA00018111"/>
    </source>
</evidence>
<dbReference type="PANTHER" id="PTHR33602">
    <property type="entry name" value="REGULATORY PROTEIN RECX FAMILY PROTEIN"/>
    <property type="match status" value="1"/>
</dbReference>
<dbReference type="GO" id="GO:0005737">
    <property type="term" value="C:cytoplasm"/>
    <property type="evidence" value="ECO:0007669"/>
    <property type="project" value="UniProtKB-SubCell"/>
</dbReference>
<dbReference type="EMBL" id="FOXQ01000016">
    <property type="protein sequence ID" value="SFQ51073.1"/>
    <property type="molecule type" value="Genomic_DNA"/>
</dbReference>
<dbReference type="RefSeq" id="WP_090662624.1">
    <property type="nucleotide sequence ID" value="NZ_FOXQ01000016.1"/>
</dbReference>
<proteinExistence type="inferred from homology"/>
<sequence>MNDTLQSALEKAKHYCAYQERCHSEARDKLYSLGLHRNEVEQLLTQLIEENYLNEERFAIAYAGGKFRIKQWGKEKIKYALRQKRISDYCIRKALSSIPNTDYNKTFNTVAGKKLATLKSEKNIFIKKRKIKDFLQQRGFELKLINDYLKEI</sequence>
<name>A0A1I5Z3N3_9BACT</name>
<keyword evidence="4 5" id="KW-0963">Cytoplasm</keyword>
<comment type="subcellular location">
    <subcellularLocation>
        <location evidence="1 5">Cytoplasm</location>
    </subcellularLocation>
</comment>
<dbReference type="HAMAP" id="MF_01114">
    <property type="entry name" value="RecX"/>
    <property type="match status" value="1"/>
</dbReference>
<reference evidence="8 9" key="1">
    <citation type="submission" date="2016-10" db="EMBL/GenBank/DDBJ databases">
        <authorList>
            <person name="de Groot N.N."/>
        </authorList>
    </citation>
    <scope>NUCLEOTIDE SEQUENCE [LARGE SCALE GENOMIC DNA]</scope>
    <source>
        <strain evidence="8 9">DSM 28286</strain>
    </source>
</reference>
<evidence type="ECO:0000313" key="9">
    <source>
        <dbReference type="Proteomes" id="UP000199031"/>
    </source>
</evidence>
<evidence type="ECO:0000313" key="8">
    <source>
        <dbReference type="EMBL" id="SFQ51073.1"/>
    </source>
</evidence>
<dbReference type="STRING" id="1465490.SAMN05444277_11640"/>
<protein>
    <recommendedName>
        <fullName evidence="3 5">Regulatory protein RecX</fullName>
    </recommendedName>
</protein>
<keyword evidence="9" id="KW-1185">Reference proteome</keyword>
<organism evidence="8 9">
    <name type="scientific">Parafilimonas terrae</name>
    <dbReference type="NCBI Taxonomy" id="1465490"/>
    <lineage>
        <taxon>Bacteria</taxon>
        <taxon>Pseudomonadati</taxon>
        <taxon>Bacteroidota</taxon>
        <taxon>Chitinophagia</taxon>
        <taxon>Chitinophagales</taxon>
        <taxon>Chitinophagaceae</taxon>
        <taxon>Parafilimonas</taxon>
    </lineage>
</organism>
<dbReference type="InterPro" id="IPR053924">
    <property type="entry name" value="RecX_HTH_2nd"/>
</dbReference>
<dbReference type="PANTHER" id="PTHR33602:SF1">
    <property type="entry name" value="REGULATORY PROTEIN RECX FAMILY PROTEIN"/>
    <property type="match status" value="1"/>
</dbReference>
<evidence type="ECO:0000256" key="2">
    <source>
        <dbReference type="ARBA" id="ARBA00009695"/>
    </source>
</evidence>
<evidence type="ECO:0000259" key="7">
    <source>
        <dbReference type="Pfam" id="PF21981"/>
    </source>
</evidence>
<dbReference type="Proteomes" id="UP000199031">
    <property type="component" value="Unassembled WGS sequence"/>
</dbReference>
<evidence type="ECO:0000256" key="5">
    <source>
        <dbReference type="HAMAP-Rule" id="MF_01114"/>
    </source>
</evidence>
<dbReference type="InterPro" id="IPR053925">
    <property type="entry name" value="RecX_HTH_3rd"/>
</dbReference>
<accession>A0A1I5Z3N3</accession>
<dbReference type="Gene3D" id="1.10.10.10">
    <property type="entry name" value="Winged helix-like DNA-binding domain superfamily/Winged helix DNA-binding domain"/>
    <property type="match status" value="3"/>
</dbReference>
<dbReference type="Pfam" id="PF02631">
    <property type="entry name" value="RecX_HTH2"/>
    <property type="match status" value="1"/>
</dbReference>
<dbReference type="InterPro" id="IPR036388">
    <property type="entry name" value="WH-like_DNA-bd_sf"/>
</dbReference>
<gene>
    <name evidence="5" type="primary">recX</name>
    <name evidence="8" type="ORF">SAMN05444277_11640</name>
</gene>
<dbReference type="OrthoDB" id="1523826at2"/>
<dbReference type="InterPro" id="IPR003783">
    <property type="entry name" value="Regulatory_RecX"/>
</dbReference>
<feature type="domain" description="RecX second three-helical" evidence="6">
    <location>
        <begin position="54"/>
        <end position="95"/>
    </location>
</feature>
<dbReference type="GO" id="GO:0006282">
    <property type="term" value="P:regulation of DNA repair"/>
    <property type="evidence" value="ECO:0007669"/>
    <property type="project" value="UniProtKB-UniRule"/>
</dbReference>
<feature type="domain" description="RecX third three-helical" evidence="7">
    <location>
        <begin position="109"/>
        <end position="149"/>
    </location>
</feature>
<evidence type="ECO:0000256" key="4">
    <source>
        <dbReference type="ARBA" id="ARBA00022490"/>
    </source>
</evidence>
<comment type="similarity">
    <text evidence="2 5">Belongs to the RecX family.</text>
</comment>
<comment type="function">
    <text evidence="5">Modulates RecA activity.</text>
</comment>
<dbReference type="AlphaFoldDB" id="A0A1I5Z3N3"/>